<proteinExistence type="predicted"/>
<protein>
    <submittedName>
        <fullName evidence="2">Camk cdpk protein kinase</fullName>
    </submittedName>
</protein>
<dbReference type="GeneID" id="36401480"/>
<dbReference type="AlphaFoldDB" id="A0A0P1B4P6"/>
<dbReference type="OMA" id="CMAPERF"/>
<dbReference type="Gene3D" id="1.10.510.10">
    <property type="entry name" value="Transferase(Phosphotransferase) domain 1"/>
    <property type="match status" value="1"/>
</dbReference>
<evidence type="ECO:0000313" key="2">
    <source>
        <dbReference type="EMBL" id="CEG48612.1"/>
    </source>
</evidence>
<dbReference type="SUPFAM" id="SSF56112">
    <property type="entry name" value="Protein kinase-like (PK-like)"/>
    <property type="match status" value="1"/>
</dbReference>
<name>A0A0P1B4P6_PLAHL</name>
<dbReference type="PROSITE" id="PS50011">
    <property type="entry name" value="PROTEIN_KINASE_DOM"/>
    <property type="match status" value="1"/>
</dbReference>
<keyword evidence="3" id="KW-1185">Reference proteome</keyword>
<keyword evidence="2" id="KW-0808">Transferase</keyword>
<feature type="domain" description="Protein kinase" evidence="1">
    <location>
        <begin position="149"/>
        <end position="417"/>
    </location>
</feature>
<dbReference type="STRING" id="4781.A0A0P1B4P6"/>
<dbReference type="OrthoDB" id="5337378at2759"/>
<dbReference type="InterPro" id="IPR011009">
    <property type="entry name" value="Kinase-like_dom_sf"/>
</dbReference>
<dbReference type="InterPro" id="IPR000719">
    <property type="entry name" value="Prot_kinase_dom"/>
</dbReference>
<dbReference type="Pfam" id="PF00069">
    <property type="entry name" value="Pkinase"/>
    <property type="match status" value="1"/>
</dbReference>
<keyword evidence="2" id="KW-0418">Kinase</keyword>
<accession>A0A0P1B4P6</accession>
<evidence type="ECO:0000259" key="1">
    <source>
        <dbReference type="PROSITE" id="PS50011"/>
    </source>
</evidence>
<dbReference type="RefSeq" id="XP_024584981.1">
    <property type="nucleotide sequence ID" value="XM_024719709.1"/>
</dbReference>
<dbReference type="Proteomes" id="UP000054928">
    <property type="component" value="Unassembled WGS sequence"/>
</dbReference>
<sequence>MHFNIEFVNRDLNCKSVRDRNGDAESHDFMTDTILPSELVMAARVKCARFVPWWMSKRRWLVLRGSKSPILSVYRQDPRRLENHAPVQMLLLGKDTRMRVAGKKRLVLVSSRVRKDDTLSVEFDSSEQRQVVYATLSQWVALAVLLQRLTIHESMAKKPNSTVYLCHDCYDPMNKFVLKRIHGSHGRTALSRTTQIMALNREHYELGEYLAQYFYLYEDTKAECATVIMKYYSGGSLADRIRECGSLPEALACRVLVLLCKALRVLHEHQMLHLNIKASNIFFDDSPNGNFCNLKIVDFGNGTNVFDSDDIDDNWENIEDVESYGYMTTTQYQDCCDPETDVYGAGIVLYHMLSGTVPFLDAELHLFLTRNVISELDFAGKVWQNVSPQMRSLTARMLDRNPVKRITLAEILSLSWLSQEFESIHTV</sequence>
<dbReference type="GO" id="GO:0004672">
    <property type="term" value="F:protein kinase activity"/>
    <property type="evidence" value="ECO:0007669"/>
    <property type="project" value="InterPro"/>
</dbReference>
<dbReference type="SMART" id="SM00220">
    <property type="entry name" value="S_TKc"/>
    <property type="match status" value="1"/>
</dbReference>
<dbReference type="PANTHER" id="PTHR24347">
    <property type="entry name" value="SERINE/THREONINE-PROTEIN KINASE"/>
    <property type="match status" value="1"/>
</dbReference>
<dbReference type="EMBL" id="CCYD01002939">
    <property type="protein sequence ID" value="CEG48612.1"/>
    <property type="molecule type" value="Genomic_DNA"/>
</dbReference>
<organism evidence="2 3">
    <name type="scientific">Plasmopara halstedii</name>
    <name type="common">Downy mildew of sunflower</name>
    <dbReference type="NCBI Taxonomy" id="4781"/>
    <lineage>
        <taxon>Eukaryota</taxon>
        <taxon>Sar</taxon>
        <taxon>Stramenopiles</taxon>
        <taxon>Oomycota</taxon>
        <taxon>Peronosporomycetes</taxon>
        <taxon>Peronosporales</taxon>
        <taxon>Peronosporaceae</taxon>
        <taxon>Plasmopara</taxon>
    </lineage>
</organism>
<dbReference type="GO" id="GO:0005524">
    <property type="term" value="F:ATP binding"/>
    <property type="evidence" value="ECO:0007669"/>
    <property type="project" value="InterPro"/>
</dbReference>
<evidence type="ECO:0000313" key="3">
    <source>
        <dbReference type="Proteomes" id="UP000054928"/>
    </source>
</evidence>
<reference evidence="3" key="1">
    <citation type="submission" date="2014-09" db="EMBL/GenBank/DDBJ databases">
        <authorList>
            <person name="Sharma Rahul"/>
            <person name="Thines Marco"/>
        </authorList>
    </citation>
    <scope>NUCLEOTIDE SEQUENCE [LARGE SCALE GENOMIC DNA]</scope>
</reference>